<feature type="binding site" evidence="14">
    <location>
        <position position="163"/>
    </location>
    <ligand>
        <name>Zn(2+)</name>
        <dbReference type="ChEBI" id="CHEBI:29105"/>
    </ligand>
</feature>
<evidence type="ECO:0000313" key="17">
    <source>
        <dbReference type="Proteomes" id="UP000182715"/>
    </source>
</evidence>
<sequence length="212" mass="23999">VQIGMGSVTLLEYFIKANDNHTIKRYPPCPRIGRRCGFTIANCYGAIVGKQAEIAYYNVYCFTGVLNIMEKFNNIAQLKDSGLKVTGPRLKILDLFETHAEEHLSAEDVYRILLEEGVEIGVATIYRVLTQFEQAGILQRHHFETGKAVYELDKGDHHDHIVCVKCGEVTEFHNPEIEALQDKIAEENGYRIVDHALYMYGVCSDCQAKGKR</sequence>
<evidence type="ECO:0000256" key="3">
    <source>
        <dbReference type="ARBA" id="ARBA00011738"/>
    </source>
</evidence>
<keyword evidence="10" id="KW-0805">Transcription regulation</keyword>
<keyword evidence="11" id="KW-0238">DNA-binding</keyword>
<feature type="binding site" evidence="14">
    <location>
        <position position="166"/>
    </location>
    <ligand>
        <name>Zn(2+)</name>
        <dbReference type="ChEBI" id="CHEBI:29105"/>
    </ligand>
</feature>
<dbReference type="InterPro" id="IPR002481">
    <property type="entry name" value="FUR"/>
</dbReference>
<feature type="binding site" evidence="15">
    <location>
        <position position="159"/>
    </location>
    <ligand>
        <name>Fe cation</name>
        <dbReference type="ChEBI" id="CHEBI:24875"/>
    </ligand>
</feature>
<feature type="binding site" evidence="14">
    <location>
        <position position="206"/>
    </location>
    <ligand>
        <name>Zn(2+)</name>
        <dbReference type="ChEBI" id="CHEBI:29105"/>
    </ligand>
</feature>
<evidence type="ECO:0000256" key="9">
    <source>
        <dbReference type="ARBA" id="ARBA00023004"/>
    </source>
</evidence>
<dbReference type="InterPro" id="IPR036390">
    <property type="entry name" value="WH_DNA-bd_sf"/>
</dbReference>
<protein>
    <recommendedName>
        <fullName evidence="4">Ferric uptake regulation protein</fullName>
    </recommendedName>
</protein>
<dbReference type="PANTHER" id="PTHR33202">
    <property type="entry name" value="ZINC UPTAKE REGULATION PROTEIN"/>
    <property type="match status" value="1"/>
</dbReference>
<dbReference type="GO" id="GO:1900705">
    <property type="term" value="P:negative regulation of siderophore biosynthetic process"/>
    <property type="evidence" value="ECO:0007669"/>
    <property type="project" value="TreeGrafter"/>
</dbReference>
<dbReference type="GO" id="GO:0001216">
    <property type="term" value="F:DNA-binding transcription activator activity"/>
    <property type="evidence" value="ECO:0007669"/>
    <property type="project" value="UniProtKB-ARBA"/>
</dbReference>
<comment type="subunit">
    <text evidence="3">Homodimer.</text>
</comment>
<organism evidence="16 17">
    <name type="scientific">Neisseria meningitidis serogroup B</name>
    <dbReference type="NCBI Taxonomy" id="491"/>
    <lineage>
        <taxon>Bacteria</taxon>
        <taxon>Pseudomonadati</taxon>
        <taxon>Pseudomonadota</taxon>
        <taxon>Betaproteobacteria</taxon>
        <taxon>Neisseriales</taxon>
        <taxon>Neisseriaceae</taxon>
        <taxon>Neisseria</taxon>
    </lineage>
</organism>
<dbReference type="Proteomes" id="UP000182715">
    <property type="component" value="Unassembled WGS sequence"/>
</dbReference>
<comment type="subcellular location">
    <subcellularLocation>
        <location evidence="1">Cytoplasm</location>
    </subcellularLocation>
</comment>
<dbReference type="GO" id="GO:0008270">
    <property type="term" value="F:zinc ion binding"/>
    <property type="evidence" value="ECO:0007669"/>
    <property type="project" value="TreeGrafter"/>
</dbReference>
<feature type="binding site" evidence="15">
    <location>
        <position position="178"/>
    </location>
    <ligand>
        <name>Fe cation</name>
        <dbReference type="ChEBI" id="CHEBI:24875"/>
    </ligand>
</feature>
<evidence type="ECO:0000256" key="10">
    <source>
        <dbReference type="ARBA" id="ARBA00023015"/>
    </source>
</evidence>
<comment type="cofactor">
    <cofactor evidence="15">
        <name>Mn(2+)</name>
        <dbReference type="ChEBI" id="CHEBI:29035"/>
    </cofactor>
    <cofactor evidence="15">
        <name>Fe(2+)</name>
        <dbReference type="ChEBI" id="CHEBI:29033"/>
    </cofactor>
    <text evidence="15">Binds 1 Mn(2+) or Fe(2+) ion per subunit.</text>
</comment>
<evidence type="ECO:0000256" key="13">
    <source>
        <dbReference type="ARBA" id="ARBA00059656"/>
    </source>
</evidence>
<dbReference type="AlphaFoldDB" id="A0A0H5QWD3"/>
<evidence type="ECO:0000256" key="11">
    <source>
        <dbReference type="ARBA" id="ARBA00023125"/>
    </source>
</evidence>
<dbReference type="GO" id="GO:0045892">
    <property type="term" value="P:negative regulation of DNA-templated transcription"/>
    <property type="evidence" value="ECO:0007669"/>
    <property type="project" value="TreeGrafter"/>
</dbReference>
<dbReference type="Pfam" id="PF01475">
    <property type="entry name" value="FUR"/>
    <property type="match status" value="1"/>
</dbReference>
<comment type="function">
    <text evidence="13">Acts as a global negative controlling element, employing Fe(2+) as a cofactor to bind the operator of the repressed genes. Regulates the expression of the fbp protein.</text>
</comment>
<accession>A0A0H5QWD3</accession>
<evidence type="ECO:0000256" key="5">
    <source>
        <dbReference type="ARBA" id="ARBA00022490"/>
    </source>
</evidence>
<dbReference type="FunFam" id="3.30.1490.190:FF:000001">
    <property type="entry name" value="Ferric uptake regulation protein"/>
    <property type="match status" value="1"/>
</dbReference>
<dbReference type="GO" id="GO:0032993">
    <property type="term" value="C:protein-DNA complex"/>
    <property type="evidence" value="ECO:0007669"/>
    <property type="project" value="UniProtKB-ARBA"/>
</dbReference>
<keyword evidence="5" id="KW-0963">Cytoplasm</keyword>
<evidence type="ECO:0000313" key="16">
    <source>
        <dbReference type="EMBL" id="CRY99908.1"/>
    </source>
</evidence>
<evidence type="ECO:0000256" key="1">
    <source>
        <dbReference type="ARBA" id="ARBA00004496"/>
    </source>
</evidence>
<evidence type="ECO:0000256" key="4">
    <source>
        <dbReference type="ARBA" id="ARBA00020910"/>
    </source>
</evidence>
<evidence type="ECO:0000256" key="14">
    <source>
        <dbReference type="PIRSR" id="PIRSR602481-1"/>
    </source>
</evidence>
<dbReference type="GO" id="GO:0000976">
    <property type="term" value="F:transcription cis-regulatory region binding"/>
    <property type="evidence" value="ECO:0007669"/>
    <property type="project" value="TreeGrafter"/>
</dbReference>
<evidence type="ECO:0000256" key="7">
    <source>
        <dbReference type="ARBA" id="ARBA00022723"/>
    </source>
</evidence>
<dbReference type="Gene3D" id="3.30.1490.190">
    <property type="match status" value="1"/>
</dbReference>
<proteinExistence type="inferred from homology"/>
<feature type="non-terminal residue" evidence="16">
    <location>
        <position position="1"/>
    </location>
</feature>
<dbReference type="EMBL" id="CVTF01000109">
    <property type="protein sequence ID" value="CRY99908.1"/>
    <property type="molecule type" value="Genomic_DNA"/>
</dbReference>
<keyword evidence="8 14" id="KW-0862">Zinc</keyword>
<dbReference type="Gene3D" id="1.10.10.10">
    <property type="entry name" value="Winged helix-like DNA-binding domain superfamily/Winged helix DNA-binding domain"/>
    <property type="match status" value="1"/>
</dbReference>
<feature type="binding site" evidence="15">
    <location>
        <position position="157"/>
    </location>
    <ligand>
        <name>Fe cation</name>
        <dbReference type="ChEBI" id="CHEBI:24875"/>
    </ligand>
</feature>
<dbReference type="InterPro" id="IPR036388">
    <property type="entry name" value="WH-like_DNA-bd_sf"/>
</dbReference>
<keyword evidence="6" id="KW-0678">Repressor</keyword>
<dbReference type="SUPFAM" id="SSF46785">
    <property type="entry name" value="Winged helix' DNA-binding domain"/>
    <property type="match status" value="1"/>
</dbReference>
<dbReference type="GO" id="GO:0005829">
    <property type="term" value="C:cytosol"/>
    <property type="evidence" value="ECO:0007669"/>
    <property type="project" value="TreeGrafter"/>
</dbReference>
<reference evidence="16 17" key="1">
    <citation type="submission" date="2014-11" db="EMBL/GenBank/DDBJ databases">
        <authorList>
            <person name="Diene M.Seydina."/>
        </authorList>
    </citation>
    <scope>NUCLEOTIDE SEQUENCE [LARGE SCALE GENOMIC DNA]</scope>
    <source>
        <strain evidence="16 17">Neisseria meningitidis CHUV</strain>
    </source>
</reference>
<keyword evidence="9 15" id="KW-0408">Iron</keyword>
<feature type="binding site" evidence="15">
    <location>
        <position position="195"/>
    </location>
    <ligand>
        <name>Fe cation</name>
        <dbReference type="ChEBI" id="CHEBI:24875"/>
    </ligand>
</feature>
<evidence type="ECO:0000256" key="15">
    <source>
        <dbReference type="PIRSR" id="PIRSR602481-2"/>
    </source>
</evidence>
<keyword evidence="7 14" id="KW-0479">Metal-binding</keyword>
<evidence type="ECO:0000256" key="8">
    <source>
        <dbReference type="ARBA" id="ARBA00022833"/>
    </source>
</evidence>
<dbReference type="CDD" id="cd07153">
    <property type="entry name" value="Fur_like"/>
    <property type="match status" value="1"/>
</dbReference>
<evidence type="ECO:0000256" key="12">
    <source>
        <dbReference type="ARBA" id="ARBA00023163"/>
    </source>
</evidence>
<feature type="binding site" evidence="14">
    <location>
        <position position="203"/>
    </location>
    <ligand>
        <name>Zn(2+)</name>
        <dbReference type="ChEBI" id="CHEBI:29105"/>
    </ligand>
</feature>
<comment type="similarity">
    <text evidence="2">Belongs to the Fur family.</text>
</comment>
<evidence type="ECO:0000256" key="6">
    <source>
        <dbReference type="ARBA" id="ARBA00022491"/>
    </source>
</evidence>
<evidence type="ECO:0000256" key="2">
    <source>
        <dbReference type="ARBA" id="ARBA00007957"/>
    </source>
</evidence>
<comment type="cofactor">
    <cofactor evidence="14">
        <name>Zn(2+)</name>
        <dbReference type="ChEBI" id="CHEBI:29105"/>
    </cofactor>
    <text evidence="14">Binds 1 zinc ion per subunit.</text>
</comment>
<dbReference type="NCBIfam" id="NF006999">
    <property type="entry name" value="PRK09462.1"/>
    <property type="match status" value="1"/>
</dbReference>
<name>A0A0H5QWD3_NEIMI</name>
<dbReference type="FunFam" id="1.10.10.10:FF:000007">
    <property type="entry name" value="Ferric uptake regulation protein"/>
    <property type="match status" value="1"/>
</dbReference>
<keyword evidence="12" id="KW-0804">Transcription</keyword>
<dbReference type="InterPro" id="IPR043135">
    <property type="entry name" value="Fur_C"/>
</dbReference>
<dbReference type="PANTHER" id="PTHR33202:SF2">
    <property type="entry name" value="FERRIC UPTAKE REGULATION PROTEIN"/>
    <property type="match status" value="1"/>
</dbReference>